<feature type="transmembrane region" description="Helical" evidence="9">
    <location>
        <begin position="342"/>
        <end position="365"/>
    </location>
</feature>
<evidence type="ECO:0000256" key="6">
    <source>
        <dbReference type="ARBA" id="ARBA00022692"/>
    </source>
</evidence>
<feature type="transmembrane region" description="Helical" evidence="9">
    <location>
        <begin position="252"/>
        <end position="272"/>
    </location>
</feature>
<dbReference type="InterPro" id="IPR013013">
    <property type="entry name" value="PTS_EIIC_1"/>
</dbReference>
<evidence type="ECO:0000256" key="8">
    <source>
        <dbReference type="ARBA" id="ARBA00023136"/>
    </source>
</evidence>
<keyword evidence="11" id="KW-0808">Transferase</keyword>
<comment type="subcellular location">
    <subcellularLocation>
        <location evidence="1">Cell membrane</location>
        <topology evidence="1">Multi-pass membrane protein</topology>
    </subcellularLocation>
</comment>
<feature type="transmembrane region" description="Helical" evidence="9">
    <location>
        <begin position="39"/>
        <end position="66"/>
    </location>
</feature>
<dbReference type="GO" id="GO:0008168">
    <property type="term" value="F:methyltransferase activity"/>
    <property type="evidence" value="ECO:0007669"/>
    <property type="project" value="UniProtKB-KW"/>
</dbReference>
<feature type="transmembrane region" description="Helical" evidence="9">
    <location>
        <begin position="138"/>
        <end position="156"/>
    </location>
</feature>
<accession>A0A1X1D3E6</accession>
<organism evidence="11 12">
    <name type="scientific">Pantoea rwandensis</name>
    <dbReference type="NCBI Taxonomy" id="1076550"/>
    <lineage>
        <taxon>Bacteria</taxon>
        <taxon>Pseudomonadati</taxon>
        <taxon>Pseudomonadota</taxon>
        <taxon>Gammaproteobacteria</taxon>
        <taxon>Enterobacterales</taxon>
        <taxon>Erwiniaceae</taxon>
        <taxon>Pantoea</taxon>
    </lineage>
</organism>
<evidence type="ECO:0000256" key="5">
    <source>
        <dbReference type="ARBA" id="ARBA00022683"/>
    </source>
</evidence>
<keyword evidence="2" id="KW-0813">Transport</keyword>
<comment type="caution">
    <text evidence="11">The sequence shown here is derived from an EMBL/GenBank/DDBJ whole genome shotgun (WGS) entry which is preliminary data.</text>
</comment>
<dbReference type="PANTHER" id="PTHR30175">
    <property type="entry name" value="PHOSPHOTRANSFERASE SYSTEM TRANSPORT PROTEIN"/>
    <property type="match status" value="1"/>
</dbReference>
<dbReference type="PANTHER" id="PTHR30175:SF1">
    <property type="entry name" value="PTS SYSTEM ARBUTIN-, CELLOBIOSE-, AND SALICIN-SPECIFIC EIIBC COMPONENT-RELATED"/>
    <property type="match status" value="1"/>
</dbReference>
<gene>
    <name evidence="11" type="ORF">HA51_04885</name>
</gene>
<dbReference type="GO" id="GO:0090589">
    <property type="term" value="F:protein-phosphocysteine-trehalose phosphotransferase system transporter activity"/>
    <property type="evidence" value="ECO:0007669"/>
    <property type="project" value="TreeGrafter"/>
</dbReference>
<dbReference type="PROSITE" id="PS51103">
    <property type="entry name" value="PTS_EIIC_TYPE_1"/>
    <property type="match status" value="1"/>
</dbReference>
<dbReference type="GO" id="GO:0009401">
    <property type="term" value="P:phosphoenolpyruvate-dependent sugar phosphotransferase system"/>
    <property type="evidence" value="ECO:0007669"/>
    <property type="project" value="UniProtKB-KW"/>
</dbReference>
<keyword evidence="7 9" id="KW-1133">Transmembrane helix</keyword>
<feature type="transmembrane region" description="Helical" evidence="9">
    <location>
        <begin position="176"/>
        <end position="195"/>
    </location>
</feature>
<dbReference type="Pfam" id="PF02378">
    <property type="entry name" value="PTS_EIIC"/>
    <property type="match status" value="1"/>
</dbReference>
<dbReference type="InterPro" id="IPR003352">
    <property type="entry name" value="PTS_EIIC"/>
</dbReference>
<evidence type="ECO:0000256" key="1">
    <source>
        <dbReference type="ARBA" id="ARBA00004651"/>
    </source>
</evidence>
<feature type="transmembrane region" description="Helical" evidence="9">
    <location>
        <begin position="310"/>
        <end position="336"/>
    </location>
</feature>
<keyword evidence="3" id="KW-1003">Cell membrane</keyword>
<name>A0A1X1D3E6_9GAMM</name>
<evidence type="ECO:0000256" key="4">
    <source>
        <dbReference type="ARBA" id="ARBA00022597"/>
    </source>
</evidence>
<dbReference type="RefSeq" id="WP_084932574.1">
    <property type="nucleotide sequence ID" value="NZ_MLFR01000002.1"/>
</dbReference>
<keyword evidence="8 9" id="KW-0472">Membrane</keyword>
<proteinExistence type="predicted"/>
<dbReference type="OrthoDB" id="9797715at2"/>
<feature type="transmembrane region" description="Helical" evidence="9">
    <location>
        <begin position="72"/>
        <end position="93"/>
    </location>
</feature>
<dbReference type="AlphaFoldDB" id="A0A1X1D3E6"/>
<dbReference type="GO" id="GO:0008982">
    <property type="term" value="F:protein-N(PI)-phosphohistidine-sugar phosphotransferase activity"/>
    <property type="evidence" value="ECO:0007669"/>
    <property type="project" value="InterPro"/>
</dbReference>
<sequence>MSEDHKYSSAEAEAVAQTHLPDAPKTRIVGSMIDGISKIFLPVVNVLSAAGILNGMIAAATSAGILSPDSQSYIVLNAMAKALFYFLPVFLAYTTAELVNADRFTAVLLAGVLVFPELTQAIHSGTHLTFFGLPVGDVYYPSTVIPIILGVILLGYVGKAGTRILPAVIQGPFNPLLSILIVGGAVLVILGPVGANIGNGLAAAYSWLYALSPVAAGFLVGGCIQIMVLFGFHWALIPIAVNNIATQGHDTLLTFFASSIFAQAGAALAVCIKTRNPAFRGVAASASLSAFCGVTEPAMFGVTLPLKKPLIAVCISGAVGGAVIGYSGASAMSFAIPNVVTLPVFFGSGFGLFAAGCIISTVLSFTLSLCMKYKADFVESTSTNVSPLKN</sequence>
<keyword evidence="5" id="KW-0598">Phosphotransferase system</keyword>
<keyword evidence="4" id="KW-0762">Sugar transport</keyword>
<evidence type="ECO:0000256" key="2">
    <source>
        <dbReference type="ARBA" id="ARBA00022448"/>
    </source>
</evidence>
<feature type="domain" description="PTS EIIC type-1" evidence="10">
    <location>
        <begin position="47"/>
        <end position="390"/>
    </location>
</feature>
<keyword evidence="11" id="KW-0489">Methyltransferase</keyword>
<evidence type="ECO:0000313" key="12">
    <source>
        <dbReference type="Proteomes" id="UP000193558"/>
    </source>
</evidence>
<dbReference type="GO" id="GO:0015771">
    <property type="term" value="P:trehalose transport"/>
    <property type="evidence" value="ECO:0007669"/>
    <property type="project" value="TreeGrafter"/>
</dbReference>
<dbReference type="InterPro" id="IPR050558">
    <property type="entry name" value="PTS_Sugar-Specific_Components"/>
</dbReference>
<feature type="transmembrane region" description="Helical" evidence="9">
    <location>
        <begin position="105"/>
        <end position="126"/>
    </location>
</feature>
<protein>
    <submittedName>
        <fullName evidence="11">Protein-L-isoaspartate O-methyltransferase</fullName>
    </submittedName>
</protein>
<feature type="transmembrane region" description="Helical" evidence="9">
    <location>
        <begin position="278"/>
        <end position="298"/>
    </location>
</feature>
<evidence type="ECO:0000259" key="10">
    <source>
        <dbReference type="PROSITE" id="PS51103"/>
    </source>
</evidence>
<dbReference type="Proteomes" id="UP000193558">
    <property type="component" value="Unassembled WGS sequence"/>
</dbReference>
<evidence type="ECO:0000256" key="7">
    <source>
        <dbReference type="ARBA" id="ARBA00022989"/>
    </source>
</evidence>
<evidence type="ECO:0000256" key="9">
    <source>
        <dbReference type="SAM" id="Phobius"/>
    </source>
</evidence>
<dbReference type="EMBL" id="MLFR01000002">
    <property type="protein sequence ID" value="ORM71212.1"/>
    <property type="molecule type" value="Genomic_DNA"/>
</dbReference>
<dbReference type="GO" id="GO:0005886">
    <property type="term" value="C:plasma membrane"/>
    <property type="evidence" value="ECO:0007669"/>
    <property type="project" value="UniProtKB-SubCell"/>
</dbReference>
<feature type="transmembrane region" description="Helical" evidence="9">
    <location>
        <begin position="207"/>
        <end position="240"/>
    </location>
</feature>
<keyword evidence="6 9" id="KW-0812">Transmembrane</keyword>
<evidence type="ECO:0000313" key="11">
    <source>
        <dbReference type="EMBL" id="ORM71212.1"/>
    </source>
</evidence>
<dbReference type="GO" id="GO:0032259">
    <property type="term" value="P:methylation"/>
    <property type="evidence" value="ECO:0007669"/>
    <property type="project" value="UniProtKB-KW"/>
</dbReference>
<evidence type="ECO:0000256" key="3">
    <source>
        <dbReference type="ARBA" id="ARBA00022475"/>
    </source>
</evidence>
<reference evidence="11 12" key="1">
    <citation type="journal article" date="2017" name="Antonie Van Leeuwenhoek">
        <title>Phylogenomic resolution of the bacterial genus Pantoea and its relationship with Erwinia and Tatumella.</title>
        <authorList>
            <person name="Palmer M."/>
            <person name="Steenkamp E.T."/>
            <person name="Coetzee M.P."/>
            <person name="Chan W.Y."/>
            <person name="van Zyl E."/>
            <person name="De Maayer P."/>
            <person name="Coutinho T.A."/>
            <person name="Blom J."/>
            <person name="Smits T.H."/>
            <person name="Duffy B."/>
            <person name="Venter S.N."/>
        </authorList>
    </citation>
    <scope>NUCLEOTIDE SEQUENCE [LARGE SCALE GENOMIC DNA]</scope>
    <source>
        <strain evidence="11 12">LMG 26275</strain>
    </source>
</reference>